<evidence type="ECO:0000259" key="2">
    <source>
        <dbReference type="Pfam" id="PF11127"/>
    </source>
</evidence>
<dbReference type="RefSeq" id="WP_164609103.1">
    <property type="nucleotide sequence ID" value="NZ_JAAIKE010000001.1"/>
</dbReference>
<feature type="transmembrane region" description="Helical" evidence="1">
    <location>
        <begin position="12"/>
        <end position="29"/>
    </location>
</feature>
<keyword evidence="1" id="KW-0812">Transmembrane</keyword>
<organism evidence="3 4">
    <name type="scientific">Pseudotabrizicola algicola</name>
    <dbReference type="NCBI Taxonomy" id="2709381"/>
    <lineage>
        <taxon>Bacteria</taxon>
        <taxon>Pseudomonadati</taxon>
        <taxon>Pseudomonadota</taxon>
        <taxon>Alphaproteobacteria</taxon>
        <taxon>Rhodobacterales</taxon>
        <taxon>Paracoccaceae</taxon>
        <taxon>Pseudotabrizicola</taxon>
    </lineage>
</organism>
<keyword evidence="1" id="KW-0472">Membrane</keyword>
<keyword evidence="1" id="KW-1133">Transmembrane helix</keyword>
<name>A0A6B3RGD7_9RHOB</name>
<dbReference type="AlphaFoldDB" id="A0A6B3RGD7"/>
<dbReference type="Pfam" id="PF11127">
    <property type="entry name" value="YgaP-like_TM"/>
    <property type="match status" value="1"/>
</dbReference>
<feature type="transmembrane region" description="Helical" evidence="1">
    <location>
        <begin position="35"/>
        <end position="58"/>
    </location>
</feature>
<keyword evidence="4" id="KW-1185">Reference proteome</keyword>
<dbReference type="EMBL" id="JAAIKE010000001">
    <property type="protein sequence ID" value="NEX45080.1"/>
    <property type="molecule type" value="Genomic_DNA"/>
</dbReference>
<reference evidence="3 4" key="1">
    <citation type="submission" date="2020-02" db="EMBL/GenBank/DDBJ databases">
        <title>Rhodobacter algicola sp. nov., isolated from microalga culture.</title>
        <authorList>
            <person name="Park C.-Y."/>
        </authorList>
    </citation>
    <scope>NUCLEOTIDE SEQUENCE [LARGE SCALE GENOMIC DNA]</scope>
    <source>
        <strain evidence="3 4">ETT8</strain>
    </source>
</reference>
<evidence type="ECO:0000256" key="1">
    <source>
        <dbReference type="SAM" id="Phobius"/>
    </source>
</evidence>
<evidence type="ECO:0000313" key="3">
    <source>
        <dbReference type="EMBL" id="NEX45080.1"/>
    </source>
</evidence>
<comment type="caution">
    <text evidence="3">The sequence shown here is derived from an EMBL/GenBank/DDBJ whole genome shotgun (WGS) entry which is preliminary data.</text>
</comment>
<sequence length="68" mass="7321">MLKTNVGGIDRILRIVVGLALIAGFFLNTDGAYRWLYLLGVIPLATGLLQTCPLYTLLGISTCPLKKG</sequence>
<evidence type="ECO:0000313" key="4">
    <source>
        <dbReference type="Proteomes" id="UP000481421"/>
    </source>
</evidence>
<proteinExistence type="predicted"/>
<gene>
    <name evidence="3" type="ORF">G3572_02610</name>
</gene>
<dbReference type="Proteomes" id="UP000481421">
    <property type="component" value="Unassembled WGS sequence"/>
</dbReference>
<protein>
    <submittedName>
        <fullName evidence="3">DUF2892 domain-containing protein</fullName>
    </submittedName>
</protein>
<accession>A0A6B3RGD7</accession>
<feature type="domain" description="Inner membrane protein YgaP-like transmembrane" evidence="2">
    <location>
        <begin position="3"/>
        <end position="65"/>
    </location>
</feature>
<dbReference type="InterPro" id="IPR021309">
    <property type="entry name" value="YgaP-like_TM"/>
</dbReference>